<sequence>MHYILNAIRGALIGMAELVPGISGGTVALIVGIYERAVRNANDLISGNFKKVEWSFLASVAVGMLIAVFGFSTLLSNFVDNNVSASSALFLGMVVISIIVPLSMLSKAERTAPSSIIAFIAAAVVIFIVTGFTSEPQDDPSLIVVFFAAAIAVCALILPGISGSLILLTMGLYQPIIGAVSDRELGTMGVFALGALCGLAAFIKLLNYLLSTHRAPTLAAMAGFMLGSLRALWPWGADQDASSGAIIGYFILGAIIVSIFIYVDRRNAQAIDERTAEY</sequence>
<comment type="caution">
    <text evidence="2">The sequence shown here is derived from an EMBL/GenBank/DDBJ whole genome shotgun (WGS) entry which is preliminary data.</text>
</comment>
<keyword evidence="1" id="KW-1133">Transmembrane helix</keyword>
<gene>
    <name evidence="2" type="ORF">QPX58_04495</name>
</gene>
<feature type="transmembrane region" description="Helical" evidence="1">
    <location>
        <begin position="54"/>
        <end position="75"/>
    </location>
</feature>
<feature type="transmembrane region" description="Helical" evidence="1">
    <location>
        <begin position="87"/>
        <end position="106"/>
    </location>
</feature>
<proteinExistence type="predicted"/>
<feature type="transmembrane region" description="Helical" evidence="1">
    <location>
        <begin position="215"/>
        <end position="233"/>
    </location>
</feature>
<evidence type="ECO:0000256" key="1">
    <source>
        <dbReference type="SAM" id="Phobius"/>
    </source>
</evidence>
<name>A0AAP4BXD8_9CORY</name>
<reference evidence="2" key="1">
    <citation type="submission" date="2023-05" db="EMBL/GenBank/DDBJ databases">
        <title>Metabolic capabilities are highly conserved among human nasal-associated Corynebacterium species in pangenomic analyses.</title>
        <authorList>
            <person name="Tran T.H."/>
            <person name="Roberts A.Q."/>
            <person name="Escapa I.F."/>
            <person name="Gao W."/>
            <person name="Conlan S."/>
            <person name="Kong H."/>
            <person name="Segre J.A."/>
            <person name="Kelly M.S."/>
            <person name="Lemon K.P."/>
        </authorList>
    </citation>
    <scope>NUCLEOTIDE SEQUENCE</scope>
    <source>
        <strain evidence="2">KPL2618</strain>
    </source>
</reference>
<accession>A0AAP4BXD8</accession>
<organism evidence="2 3">
    <name type="scientific">Corynebacterium accolens</name>
    <dbReference type="NCBI Taxonomy" id="38284"/>
    <lineage>
        <taxon>Bacteria</taxon>
        <taxon>Bacillati</taxon>
        <taxon>Actinomycetota</taxon>
        <taxon>Actinomycetes</taxon>
        <taxon>Mycobacteriales</taxon>
        <taxon>Corynebacteriaceae</taxon>
        <taxon>Corynebacterium</taxon>
    </lineage>
</organism>
<dbReference type="Pfam" id="PF04018">
    <property type="entry name" value="VCA0040-like"/>
    <property type="match status" value="1"/>
</dbReference>
<evidence type="ECO:0000313" key="3">
    <source>
        <dbReference type="Proteomes" id="UP001230317"/>
    </source>
</evidence>
<keyword evidence="1" id="KW-0472">Membrane</keyword>
<dbReference type="PANTHER" id="PTHR37308">
    <property type="entry name" value="INTEGRAL MEMBRANE PROTEIN"/>
    <property type="match status" value="1"/>
</dbReference>
<feature type="transmembrane region" description="Helical" evidence="1">
    <location>
        <begin position="112"/>
        <end position="132"/>
    </location>
</feature>
<dbReference type="PANTHER" id="PTHR37308:SF1">
    <property type="entry name" value="POLYPRENYL-PHOSPHATE TRANSPORTER"/>
    <property type="match status" value="1"/>
</dbReference>
<feature type="transmembrane region" description="Helical" evidence="1">
    <location>
        <begin position="144"/>
        <end position="173"/>
    </location>
</feature>
<feature type="transmembrane region" description="Helical" evidence="1">
    <location>
        <begin position="12"/>
        <end position="34"/>
    </location>
</feature>
<feature type="transmembrane region" description="Helical" evidence="1">
    <location>
        <begin position="245"/>
        <end position="263"/>
    </location>
</feature>
<dbReference type="InterPro" id="IPR007163">
    <property type="entry name" value="VCA0040-like"/>
</dbReference>
<dbReference type="EMBL" id="JASNVU010000005">
    <property type="protein sequence ID" value="MDK4334673.1"/>
    <property type="molecule type" value="Genomic_DNA"/>
</dbReference>
<feature type="transmembrane region" description="Helical" evidence="1">
    <location>
        <begin position="185"/>
        <end position="203"/>
    </location>
</feature>
<dbReference type="AlphaFoldDB" id="A0AAP4BXD8"/>
<dbReference type="Proteomes" id="UP001230317">
    <property type="component" value="Unassembled WGS sequence"/>
</dbReference>
<keyword evidence="1" id="KW-0812">Transmembrane</keyword>
<dbReference type="RefSeq" id="WP_284641945.1">
    <property type="nucleotide sequence ID" value="NZ_JASNVU010000005.1"/>
</dbReference>
<protein>
    <submittedName>
        <fullName evidence="2">DUF368 domain-containing protein</fullName>
    </submittedName>
</protein>
<evidence type="ECO:0000313" key="2">
    <source>
        <dbReference type="EMBL" id="MDK4334673.1"/>
    </source>
</evidence>